<accession>A0A0D2DUI0</accession>
<feature type="compositionally biased region" description="Basic and acidic residues" evidence="6">
    <location>
        <begin position="786"/>
        <end position="801"/>
    </location>
</feature>
<feature type="compositionally biased region" description="Polar residues" evidence="6">
    <location>
        <begin position="110"/>
        <end position="119"/>
    </location>
</feature>
<dbReference type="Proteomes" id="UP000053342">
    <property type="component" value="Unassembled WGS sequence"/>
</dbReference>
<dbReference type="InterPro" id="IPR007309">
    <property type="entry name" value="TFIIIC_Bblock-bd"/>
</dbReference>
<dbReference type="HOGENOM" id="CLU_000535_0_0_1"/>
<feature type="compositionally biased region" description="Pro residues" evidence="6">
    <location>
        <begin position="876"/>
        <end position="887"/>
    </location>
</feature>
<dbReference type="PANTHER" id="PTHR15180">
    <property type="entry name" value="GENERAL TRANSCRIPTION FACTOR 3C POLYPEPTIDE 1"/>
    <property type="match status" value="1"/>
</dbReference>
<evidence type="ECO:0000256" key="6">
    <source>
        <dbReference type="SAM" id="MobiDB-lite"/>
    </source>
</evidence>
<feature type="region of interest" description="Disordered" evidence="6">
    <location>
        <begin position="786"/>
        <end position="817"/>
    </location>
</feature>
<dbReference type="InterPro" id="IPR044210">
    <property type="entry name" value="Tfc3-like"/>
</dbReference>
<protein>
    <submittedName>
        <fullName evidence="9">Uncharacterized protein</fullName>
    </submittedName>
</protein>
<proteinExistence type="predicted"/>
<dbReference type="InterPro" id="IPR046488">
    <property type="entry name" value="Sfc3/Tfc3_C"/>
</dbReference>
<keyword evidence="2" id="KW-0597">Phosphoprotein</keyword>
<evidence type="ECO:0000259" key="7">
    <source>
        <dbReference type="Pfam" id="PF04182"/>
    </source>
</evidence>
<evidence type="ECO:0000256" key="2">
    <source>
        <dbReference type="ARBA" id="ARBA00022553"/>
    </source>
</evidence>
<name>A0A0D2DUI0_9EURO</name>
<dbReference type="OrthoDB" id="5403573at2759"/>
<dbReference type="VEuPathDB" id="FungiDB:PV06_09043"/>
<keyword evidence="5" id="KW-0539">Nucleus</keyword>
<feature type="compositionally biased region" description="Basic and acidic residues" evidence="6">
    <location>
        <begin position="134"/>
        <end position="144"/>
    </location>
</feature>
<comment type="subcellular location">
    <subcellularLocation>
        <location evidence="1">Nucleus</location>
    </subcellularLocation>
</comment>
<dbReference type="GO" id="GO:0042791">
    <property type="term" value="P:5S class rRNA transcription by RNA polymerase III"/>
    <property type="evidence" value="ECO:0007669"/>
    <property type="project" value="TreeGrafter"/>
</dbReference>
<feature type="region of interest" description="Disordered" evidence="6">
    <location>
        <begin position="363"/>
        <end position="389"/>
    </location>
</feature>
<feature type="compositionally biased region" description="Polar residues" evidence="6">
    <location>
        <begin position="1323"/>
        <end position="1339"/>
    </location>
</feature>
<dbReference type="Pfam" id="PF04182">
    <property type="entry name" value="B-block_TFIIIC"/>
    <property type="match status" value="1"/>
</dbReference>
<feature type="domain" description="Transcription factor tau subunit sfc3/Tfc3 C-terminal" evidence="8">
    <location>
        <begin position="1564"/>
        <end position="2021"/>
    </location>
</feature>
<dbReference type="GO" id="GO:0006384">
    <property type="term" value="P:transcription initiation at RNA polymerase III promoter"/>
    <property type="evidence" value="ECO:0007669"/>
    <property type="project" value="InterPro"/>
</dbReference>
<evidence type="ECO:0000313" key="9">
    <source>
        <dbReference type="EMBL" id="KIW39254.1"/>
    </source>
</evidence>
<dbReference type="Pfam" id="PF20222">
    <property type="entry name" value="DUF6581"/>
    <property type="match status" value="1"/>
</dbReference>
<evidence type="ECO:0000256" key="3">
    <source>
        <dbReference type="ARBA" id="ARBA00023125"/>
    </source>
</evidence>
<feature type="compositionally biased region" description="Polar residues" evidence="6">
    <location>
        <begin position="1070"/>
        <end position="1080"/>
    </location>
</feature>
<dbReference type="GO" id="GO:0000127">
    <property type="term" value="C:transcription factor TFIIIC complex"/>
    <property type="evidence" value="ECO:0007669"/>
    <property type="project" value="InterPro"/>
</dbReference>
<feature type="region of interest" description="Disordered" evidence="6">
    <location>
        <begin position="1323"/>
        <end position="1342"/>
    </location>
</feature>
<evidence type="ECO:0000313" key="10">
    <source>
        <dbReference type="Proteomes" id="UP000053342"/>
    </source>
</evidence>
<feature type="region of interest" description="Disordered" evidence="6">
    <location>
        <begin position="866"/>
        <end position="892"/>
    </location>
</feature>
<dbReference type="GeneID" id="27361117"/>
<evidence type="ECO:0000256" key="4">
    <source>
        <dbReference type="ARBA" id="ARBA00023163"/>
    </source>
</evidence>
<dbReference type="PANTHER" id="PTHR15180:SF1">
    <property type="entry name" value="GENERAL TRANSCRIPTION FACTOR 3C POLYPEPTIDE 1"/>
    <property type="match status" value="1"/>
</dbReference>
<keyword evidence="3" id="KW-0238">DNA-binding</keyword>
<feature type="region of interest" description="Disordered" evidence="6">
    <location>
        <begin position="1029"/>
        <end position="1082"/>
    </location>
</feature>
<reference evidence="9 10" key="1">
    <citation type="submission" date="2015-01" db="EMBL/GenBank/DDBJ databases">
        <title>The Genome Sequence of Exophiala oligosperma CBS72588.</title>
        <authorList>
            <consortium name="The Broad Institute Genomics Platform"/>
            <person name="Cuomo C."/>
            <person name="de Hoog S."/>
            <person name="Gorbushina A."/>
            <person name="Stielow B."/>
            <person name="Teixiera M."/>
            <person name="Abouelleil A."/>
            <person name="Chapman S.B."/>
            <person name="Priest M."/>
            <person name="Young S.K."/>
            <person name="Wortman J."/>
            <person name="Nusbaum C."/>
            <person name="Birren B."/>
        </authorList>
    </citation>
    <scope>NUCLEOTIDE SEQUENCE [LARGE SCALE GENOMIC DNA]</scope>
    <source>
        <strain evidence="9 10">CBS 72588</strain>
    </source>
</reference>
<feature type="region of interest" description="Disordered" evidence="6">
    <location>
        <begin position="1485"/>
        <end position="1565"/>
    </location>
</feature>
<evidence type="ECO:0000256" key="1">
    <source>
        <dbReference type="ARBA" id="ARBA00004123"/>
    </source>
</evidence>
<dbReference type="GO" id="GO:0003677">
    <property type="term" value="F:DNA binding"/>
    <property type="evidence" value="ECO:0007669"/>
    <property type="project" value="UniProtKB-KW"/>
</dbReference>
<feature type="region of interest" description="Disordered" evidence="6">
    <location>
        <begin position="110"/>
        <end position="144"/>
    </location>
</feature>
<evidence type="ECO:0000256" key="5">
    <source>
        <dbReference type="ARBA" id="ARBA00023242"/>
    </source>
</evidence>
<feature type="domain" description="B-block binding subunit of TFIIIC" evidence="7">
    <location>
        <begin position="170"/>
        <end position="236"/>
    </location>
</feature>
<sequence length="2077" mass="229459">MAKSLDELIEFLLGEIALSGLSGLTIDGLAKAVSSFYDPTHLLDANDATAEDLFKSESRVNVDRLLLGKIWTWLGRHPDISLGDNKEYNNIPLDQIDVEFARDAVNENLNPVDQSQNLGSPPEHSRQPESLGVDQKKRVPSEAPRIRANEDRIYQALCGHPPDVTKVASLEFDLLAQIAATRSDGMLQGELIRLTGQDKRSVPKRTDALQHKGYIIKEVVYLKGNRTSRLTLKKFAPSKAYDPDDIHRQGGQPLKGSTVRDAVRRIFDVLSQQHLVSQTQLAQQLNLESAAESTVLGRILRRLDRLKCLKRVKTAIGPSATSGDVQPFVQLLHRPSPEDLQNLEVNDLKLDYTIQHLSSVLEPGSSDELGGSLSVSEAPGTAPHLARWNPDRNMANTLLDAARVAGHAGLTNTSSRQMVTGLFVRRTIESLLARISAQSLSVQPLHLRHLTIVRTSITVDGVAQFTHYSWDIFLQLVAEHAIDVSGIPGAKQALAMANAKKDAASNEKTAKVIKIDAYGFPIQNALSLQVKNGECNFSTLIRAAGPGDVLAKVGEPILVKDPGQRPIVTLREILPEETRVKKSSLLTNPAGLGSPQARTTATPTKKNVNEAVAGGIVRGRPRKYARGTESFWRRIFLEARTNAGMSKKDHKGVMKDPAGLALYARRPPGFDDTLSRGIDAGLPVPHHIEDINEAWVASTKSVLDRSSAGLYITPKGVHHSKIKSQSQILIFKSSRLQEVSFRNRNVPHKCRFISSSIAHSFTYPLLPSSLSEREDLRRVSKARILAKEKSDRSKQQSREQEVSAAEVLHTDEESAATPPSYALLTTSQAASHEASIVSTNEELVQPGYKSNPTCASPAVLPELETESQDIKLPSGKRPPPPPPPPLKYAPVRSGEIDNSHIAAGLSEQVSDSGSRPSSGVPVYPQTGGMLVPRSNDANQLFLQTDLSPSDGENAFESNSPVDALVNEGERILKNVLAVATTSAERSADTPLQDHIEQSVPEDSGKASALSVNSHISAETTPTLALARHESWPPSEVDGEFVPSGAATPRRRKRTTQKRHREETASDSDEFPSQTQTQGSSREALKVGALCRKIVFQLVSETSGVAPNDASTLRRISTARWQEAGQPDRPILKTLKAAIKSLCERGKLRQVMFSHRSRTGMMLKRAILFLPSISPDSQVVQDMKQKIIDAEPADYIPPHWRDEGNRKPLIGKTAFNVASDEEETPRKRRRVSSAVDDAASPSMETRAFKRHRSSSTAILIPVDERTTLERSVSEDASDLGPIRTVGVPTAATGFLTLKVPRLGALPTVQIDRWIIENPVVALRSDSNPSNPWKDTSTNGGRSVRKPRARLNAKKVIWANDGKLDFPSSLQDILQMPDLNVHFKDVQSADIGLQRFASEVEAVRAWEEQESKFSSRTKYAFINHGVPKALYARALVPAAISFETLVQFSNKDQVEVEVPLPPTKSWPNFVSALEAPTESLQRIAWLPSDHSPTQPPSAPQAEIAASRSKRPYKRKPSTEDIDFEPEFEPQPKRQRGGARGLQVTSSKRGNARGRVSRTERPARGTQHLRNMAEHDIYRIVIAVIVVRTLAGGLESYIDWPLVMKLFPDRTQDFVADRWKTLSKKYPRDINSLTNNLQWKYLEALEADEVPSVNFEDLASTDWAGIIDWALKKLDNLNSEQIGELPDTRDEFDKTTKLSFTEPKRYHNLLGYNLNITNPAREDLISSLIFGHTHPASISTDNTLSVKKRMQMQYTPRFESEMSDPTFHLAKSWALSTVLTPQESFDPSVALAKLSRLAPTAAMRDTLLARVLKLLQDEKIIQRVSKDRNGHDTVSSVRSWEPARKLFERFDERRMITPSMLRRAAAYKLDVLDAAFARGESAAAVVFESDQIVDDAQMVAVLNLYSQGVVRFQPGRDVPRTRYGLEHEKVGYQTRSMDKRVLSFAVDIYTTSPTSWVSGDPAAAGRQLRVPRRGGHVDDEEQDGLIPAWVDINGHVQVHLWEMFVGGVVGLLAQMPGATAAEISRAIGFALDMHEVELLMGWCVQAGFAKVHMHSGGYETTEWWWLCLSKGAEGGWTWTV</sequence>
<dbReference type="STRING" id="215243.A0A0D2DUI0"/>
<evidence type="ECO:0000259" key="8">
    <source>
        <dbReference type="Pfam" id="PF20222"/>
    </source>
</evidence>
<keyword evidence="4" id="KW-0804">Transcription</keyword>
<feature type="region of interest" description="Disordered" evidence="6">
    <location>
        <begin position="1218"/>
        <end position="1241"/>
    </location>
</feature>
<feature type="compositionally biased region" description="Basic residues" evidence="6">
    <location>
        <begin position="1048"/>
        <end position="1058"/>
    </location>
</feature>
<gene>
    <name evidence="9" type="ORF">PV06_09043</name>
</gene>
<dbReference type="EMBL" id="KN847340">
    <property type="protein sequence ID" value="KIW39254.1"/>
    <property type="molecule type" value="Genomic_DNA"/>
</dbReference>
<organism evidence="9 10">
    <name type="scientific">Exophiala oligosperma</name>
    <dbReference type="NCBI Taxonomy" id="215243"/>
    <lineage>
        <taxon>Eukaryota</taxon>
        <taxon>Fungi</taxon>
        <taxon>Dikarya</taxon>
        <taxon>Ascomycota</taxon>
        <taxon>Pezizomycotina</taxon>
        <taxon>Eurotiomycetes</taxon>
        <taxon>Chaetothyriomycetidae</taxon>
        <taxon>Chaetothyriales</taxon>
        <taxon>Herpotrichiellaceae</taxon>
        <taxon>Exophiala</taxon>
    </lineage>
</organism>
<dbReference type="RefSeq" id="XP_016259470.1">
    <property type="nucleotide sequence ID" value="XM_016410448.1"/>
</dbReference>
<dbReference type="GO" id="GO:0005634">
    <property type="term" value="C:nucleus"/>
    <property type="evidence" value="ECO:0007669"/>
    <property type="project" value="UniProtKB-SubCell"/>
</dbReference>
<keyword evidence="10" id="KW-1185">Reference proteome</keyword>